<evidence type="ECO:0000313" key="3">
    <source>
        <dbReference type="Proteomes" id="UP000247973"/>
    </source>
</evidence>
<comment type="caution">
    <text evidence="2">The sequence shown here is derived from an EMBL/GenBank/DDBJ whole genome shotgun (WGS) entry which is preliminary data.</text>
</comment>
<reference evidence="2 3" key="1">
    <citation type="submission" date="2018-03" db="EMBL/GenBank/DDBJ databases">
        <title>Genomic Encyclopedia of Archaeal and Bacterial Type Strains, Phase II (KMG-II): from individual species to whole genera.</title>
        <authorList>
            <person name="Goeker M."/>
        </authorList>
    </citation>
    <scope>NUCLEOTIDE SEQUENCE [LARGE SCALE GENOMIC DNA]</scope>
    <source>
        <strain evidence="2 3">DSM 100214</strain>
    </source>
</reference>
<dbReference type="Proteomes" id="UP000247973">
    <property type="component" value="Unassembled WGS sequence"/>
</dbReference>
<dbReference type="OrthoDB" id="1429208at2"/>
<organism evidence="2 3">
    <name type="scientific">Dysgonomonas alginatilytica</name>
    <dbReference type="NCBI Taxonomy" id="1605892"/>
    <lineage>
        <taxon>Bacteria</taxon>
        <taxon>Pseudomonadati</taxon>
        <taxon>Bacteroidota</taxon>
        <taxon>Bacteroidia</taxon>
        <taxon>Bacteroidales</taxon>
        <taxon>Dysgonomonadaceae</taxon>
        <taxon>Dysgonomonas</taxon>
    </lineage>
</organism>
<proteinExistence type="predicted"/>
<dbReference type="EMBL" id="QICL01000001">
    <property type="protein sequence ID" value="PXV69067.1"/>
    <property type="molecule type" value="Genomic_DNA"/>
</dbReference>
<keyword evidence="3" id="KW-1185">Reference proteome</keyword>
<feature type="domain" description="Outer membrane protein beta-barrel" evidence="1">
    <location>
        <begin position="27"/>
        <end position="198"/>
    </location>
</feature>
<evidence type="ECO:0000313" key="2">
    <source>
        <dbReference type="EMBL" id="PXV69067.1"/>
    </source>
</evidence>
<dbReference type="Pfam" id="PF13568">
    <property type="entry name" value="OMP_b-brl_2"/>
    <property type="match status" value="1"/>
</dbReference>
<dbReference type="InterPro" id="IPR025665">
    <property type="entry name" value="Beta-barrel_OMP_2"/>
</dbReference>
<name>A0A2V3PTK9_9BACT</name>
<gene>
    <name evidence="2" type="ORF">CLV62_101336</name>
</gene>
<protein>
    <submittedName>
        <fullName evidence="2">Outer membrane protein with beta-barrel domain</fullName>
    </submittedName>
</protein>
<dbReference type="RefSeq" id="WP_110309028.1">
    <property type="nucleotide sequence ID" value="NZ_QICL01000001.1"/>
</dbReference>
<accession>A0A2V3PTK9</accession>
<evidence type="ECO:0000259" key="1">
    <source>
        <dbReference type="Pfam" id="PF13568"/>
    </source>
</evidence>
<dbReference type="AlphaFoldDB" id="A0A2V3PTK9"/>
<sequence length="219" mass="23261">MKSIYKLGVAALVFAMGLGVSAQELPKFGIEAGINLSNSSWDVDPLDKKARVGFQIGITADYAITDALHLQSGLAFTTKGAKVEGSSMIGGSRVNGEITVNQSYLQLPLYAAYKVEVMPGTKIVFNAGPYFAQGIGGKSKISGTLPILDEIATGDGNVDTYGTDGFLKRFDFGLGAGVGAEFGNIVATIRYELGLVNLSQYNNFSYKNRNAALTLGYRF</sequence>